<evidence type="ECO:0000313" key="2">
    <source>
        <dbReference type="Proteomes" id="UP000238937"/>
    </source>
</evidence>
<reference evidence="1 2" key="1">
    <citation type="submission" date="2018-03" db="EMBL/GenBank/DDBJ databases">
        <title>The ancient ancestry and fast evolution of plastids.</title>
        <authorList>
            <person name="Moore K.R."/>
            <person name="Magnabosco C."/>
            <person name="Momper L."/>
            <person name="Gold D.A."/>
            <person name="Bosak T."/>
            <person name="Fournier G.P."/>
        </authorList>
    </citation>
    <scope>NUCLEOTIDE SEQUENCE [LARGE SCALE GENOMIC DNA]</scope>
    <source>
        <strain evidence="1 2">CCALA 037</strain>
    </source>
</reference>
<dbReference type="EMBL" id="PVWO01000063">
    <property type="protein sequence ID" value="PSB57757.1"/>
    <property type="molecule type" value="Genomic_DNA"/>
</dbReference>
<dbReference type="AlphaFoldDB" id="A0A2T1GJB2"/>
<sequence>MRKATLKTRLFEFASERDIRSGNCSVHMKMTGWMSAQMRSVTQKGIAWQQPIEKGSVYWNVPILQVYLAFGADSDEYAAIVKDYLESLPKS</sequence>
<evidence type="ECO:0000313" key="1">
    <source>
        <dbReference type="EMBL" id="PSB57757.1"/>
    </source>
</evidence>
<dbReference type="Proteomes" id="UP000238937">
    <property type="component" value="Unassembled WGS sequence"/>
</dbReference>
<comment type="caution">
    <text evidence="1">The sequence shown here is derived from an EMBL/GenBank/DDBJ whole genome shotgun (WGS) entry which is preliminary data.</text>
</comment>
<proteinExistence type="predicted"/>
<gene>
    <name evidence="1" type="ORF">C7B77_07290</name>
</gene>
<name>A0A2T1GJB2_9CYAN</name>
<protein>
    <submittedName>
        <fullName evidence="1">Uncharacterized protein</fullName>
    </submittedName>
</protein>
<accession>A0A2T1GJB2</accession>
<organism evidence="1 2">
    <name type="scientific">Chamaesiphon polymorphus CCALA 037</name>
    <dbReference type="NCBI Taxonomy" id="2107692"/>
    <lineage>
        <taxon>Bacteria</taxon>
        <taxon>Bacillati</taxon>
        <taxon>Cyanobacteriota</taxon>
        <taxon>Cyanophyceae</taxon>
        <taxon>Gomontiellales</taxon>
        <taxon>Chamaesiphonaceae</taxon>
        <taxon>Chamaesiphon</taxon>
    </lineage>
</organism>
<keyword evidence="2" id="KW-1185">Reference proteome</keyword>